<keyword evidence="5" id="KW-1185">Reference proteome</keyword>
<dbReference type="EMBL" id="NBII01000001">
    <property type="protein sequence ID" value="PAV23230.1"/>
    <property type="molecule type" value="Genomic_DNA"/>
</dbReference>
<proteinExistence type="inferred from homology"/>
<dbReference type="PANTHER" id="PTHR15837:SF0">
    <property type="entry name" value="RAN GUANINE NUCLEOTIDE RELEASE FACTOR"/>
    <property type="match status" value="1"/>
</dbReference>
<dbReference type="PANTHER" id="PTHR15837">
    <property type="entry name" value="RAN GUANINE NUCLEOTIDE RELEASE FACTOR"/>
    <property type="match status" value="1"/>
</dbReference>
<dbReference type="GO" id="GO:0006606">
    <property type="term" value="P:protein import into nucleus"/>
    <property type="evidence" value="ECO:0007669"/>
    <property type="project" value="TreeGrafter"/>
</dbReference>
<sequence>MTSTRELFGGAITAVFPSSYIDASTLRQIPDNQEVLVSPTSDISFIIEVLQRVPPTDPRDAARFHFDSLAHDNDAQFSEVLSVDAPNDNTQPKLNSTPPPILLNGLQRIAKFNHEQSDEVHILLAVYRIANNGLDASDLTRLKETFSAAAVSLKIVDFSLFA</sequence>
<accession>A0A286UUE6</accession>
<dbReference type="GO" id="GO:0031267">
    <property type="term" value="F:small GTPase binding"/>
    <property type="evidence" value="ECO:0007669"/>
    <property type="project" value="TreeGrafter"/>
</dbReference>
<dbReference type="InterPro" id="IPR016123">
    <property type="entry name" value="Mog1/PsbP_a/b/a-sand"/>
</dbReference>
<evidence type="ECO:0000313" key="5">
    <source>
        <dbReference type="Proteomes" id="UP000217199"/>
    </source>
</evidence>
<dbReference type="SUPFAM" id="SSF55724">
    <property type="entry name" value="Mog1p/PsbP-like"/>
    <property type="match status" value="1"/>
</dbReference>
<organism evidence="4 5">
    <name type="scientific">Pyrrhoderma noxium</name>
    <dbReference type="NCBI Taxonomy" id="2282107"/>
    <lineage>
        <taxon>Eukaryota</taxon>
        <taxon>Fungi</taxon>
        <taxon>Dikarya</taxon>
        <taxon>Basidiomycota</taxon>
        <taxon>Agaricomycotina</taxon>
        <taxon>Agaricomycetes</taxon>
        <taxon>Hymenochaetales</taxon>
        <taxon>Hymenochaetaceae</taxon>
        <taxon>Pyrrhoderma</taxon>
    </lineage>
</organism>
<dbReference type="STRING" id="2282107.A0A286UUE6"/>
<dbReference type="InterPro" id="IPR007681">
    <property type="entry name" value="Mog1"/>
</dbReference>
<protein>
    <submittedName>
        <fullName evidence="4">Mog1p</fullName>
    </submittedName>
</protein>
<evidence type="ECO:0000256" key="2">
    <source>
        <dbReference type="ARBA" id="ARBA00022448"/>
    </source>
</evidence>
<evidence type="ECO:0000256" key="1">
    <source>
        <dbReference type="ARBA" id="ARBA00010307"/>
    </source>
</evidence>
<keyword evidence="3" id="KW-0653">Protein transport</keyword>
<keyword evidence="2" id="KW-0813">Transport</keyword>
<comment type="similarity">
    <text evidence="1">Belongs to the MOG1 family.</text>
</comment>
<dbReference type="GO" id="GO:0005634">
    <property type="term" value="C:nucleus"/>
    <property type="evidence" value="ECO:0007669"/>
    <property type="project" value="TreeGrafter"/>
</dbReference>
<evidence type="ECO:0000256" key="3">
    <source>
        <dbReference type="ARBA" id="ARBA00022927"/>
    </source>
</evidence>
<gene>
    <name evidence="4" type="ORF">PNOK_0029800</name>
</gene>
<comment type="caution">
    <text evidence="4">The sequence shown here is derived from an EMBL/GenBank/DDBJ whole genome shotgun (WGS) entry which is preliminary data.</text>
</comment>
<evidence type="ECO:0000313" key="4">
    <source>
        <dbReference type="EMBL" id="PAV23230.1"/>
    </source>
</evidence>
<reference evidence="4 5" key="1">
    <citation type="journal article" date="2017" name="Mol. Ecol.">
        <title>Comparative and population genomic landscape of Phellinus noxius: A hypervariable fungus causing root rot in trees.</title>
        <authorList>
            <person name="Chung C.L."/>
            <person name="Lee T.J."/>
            <person name="Akiba M."/>
            <person name="Lee H.H."/>
            <person name="Kuo T.H."/>
            <person name="Liu D."/>
            <person name="Ke H.M."/>
            <person name="Yokoi T."/>
            <person name="Roa M.B."/>
            <person name="Lu M.J."/>
            <person name="Chang Y.Y."/>
            <person name="Ann P.J."/>
            <person name="Tsai J.N."/>
            <person name="Chen C.Y."/>
            <person name="Tzean S.S."/>
            <person name="Ota Y."/>
            <person name="Hattori T."/>
            <person name="Sahashi N."/>
            <person name="Liou R.F."/>
            <person name="Kikuchi T."/>
            <person name="Tsai I.J."/>
        </authorList>
    </citation>
    <scope>NUCLEOTIDE SEQUENCE [LARGE SCALE GENOMIC DNA]</scope>
    <source>
        <strain evidence="4 5">FFPRI411160</strain>
    </source>
</reference>
<dbReference type="OrthoDB" id="10255285at2759"/>
<dbReference type="InParanoid" id="A0A286UUE6"/>
<dbReference type="AlphaFoldDB" id="A0A286UUE6"/>
<dbReference type="GO" id="GO:0005085">
    <property type="term" value="F:guanyl-nucleotide exchange factor activity"/>
    <property type="evidence" value="ECO:0007669"/>
    <property type="project" value="TreeGrafter"/>
</dbReference>
<name>A0A286UUE6_9AGAM</name>
<dbReference type="Gene3D" id="3.40.1000.10">
    <property type="entry name" value="Mog1/PsbP, alpha/beta/alpha sandwich"/>
    <property type="match status" value="1"/>
</dbReference>
<dbReference type="Proteomes" id="UP000217199">
    <property type="component" value="Unassembled WGS sequence"/>
</dbReference>
<dbReference type="Pfam" id="PF04603">
    <property type="entry name" value="Mog1"/>
    <property type="match status" value="1"/>
</dbReference>